<dbReference type="GO" id="GO:0030431">
    <property type="term" value="P:sleep"/>
    <property type="evidence" value="ECO:0007669"/>
    <property type="project" value="InterPro"/>
</dbReference>
<dbReference type="GO" id="GO:0032222">
    <property type="term" value="P:regulation of synaptic transmission, cholinergic"/>
    <property type="evidence" value="ECO:0007669"/>
    <property type="project" value="InterPro"/>
</dbReference>
<evidence type="ECO:0000256" key="9">
    <source>
        <dbReference type="SAM" id="SignalP"/>
    </source>
</evidence>
<dbReference type="InterPro" id="IPR050975">
    <property type="entry name" value="Sleep_regulator"/>
</dbReference>
<organism evidence="10 11">
    <name type="scientific">Ceratina calcarata</name>
    <dbReference type="NCBI Taxonomy" id="156304"/>
    <lineage>
        <taxon>Eukaryota</taxon>
        <taxon>Metazoa</taxon>
        <taxon>Ecdysozoa</taxon>
        <taxon>Arthropoda</taxon>
        <taxon>Hexapoda</taxon>
        <taxon>Insecta</taxon>
        <taxon>Pterygota</taxon>
        <taxon>Neoptera</taxon>
        <taxon>Endopterygota</taxon>
        <taxon>Hymenoptera</taxon>
        <taxon>Apocrita</taxon>
        <taxon>Aculeata</taxon>
        <taxon>Apoidea</taxon>
        <taxon>Anthophila</taxon>
        <taxon>Apidae</taxon>
        <taxon>Ceratina</taxon>
        <taxon>Zadontomerus</taxon>
    </lineage>
</organism>
<keyword evidence="8" id="KW-0449">Lipoprotein</keyword>
<evidence type="ECO:0000313" key="10">
    <source>
        <dbReference type="Proteomes" id="UP000694925"/>
    </source>
</evidence>
<keyword evidence="6" id="KW-0472">Membrane</keyword>
<evidence type="ECO:0000256" key="1">
    <source>
        <dbReference type="ARBA" id="ARBA00004589"/>
    </source>
</evidence>
<dbReference type="RefSeq" id="XP_017876488.1">
    <property type="nucleotide sequence ID" value="XM_018020999.2"/>
</dbReference>
<reference evidence="11" key="1">
    <citation type="submission" date="2025-08" db="UniProtKB">
        <authorList>
            <consortium name="RefSeq"/>
        </authorList>
    </citation>
    <scope>IDENTIFICATION</scope>
    <source>
        <tissue evidence="11">Whole body</tissue>
    </source>
</reference>
<keyword evidence="4 9" id="KW-0732">Signal</keyword>
<evidence type="ECO:0000256" key="2">
    <source>
        <dbReference type="ARBA" id="ARBA00022622"/>
    </source>
</evidence>
<dbReference type="GO" id="GO:0098552">
    <property type="term" value="C:side of membrane"/>
    <property type="evidence" value="ECO:0007669"/>
    <property type="project" value="UniProtKB-KW"/>
</dbReference>
<keyword evidence="10" id="KW-1185">Reference proteome</keyword>
<proteinExistence type="predicted"/>
<evidence type="ECO:0000256" key="6">
    <source>
        <dbReference type="ARBA" id="ARBA00023136"/>
    </source>
</evidence>
<feature type="signal peptide" evidence="9">
    <location>
        <begin position="1"/>
        <end position="20"/>
    </location>
</feature>
<dbReference type="PANTHER" id="PTHR33562">
    <property type="entry name" value="ATILLA, ISOFORM B-RELATED-RELATED"/>
    <property type="match status" value="1"/>
</dbReference>
<dbReference type="AlphaFoldDB" id="A0AAJ7ITS2"/>
<keyword evidence="7" id="KW-0325">Glycoprotein</keyword>
<keyword evidence="5" id="KW-1133">Transmembrane helix</keyword>
<dbReference type="Pfam" id="PF17064">
    <property type="entry name" value="QVR"/>
    <property type="match status" value="1"/>
</dbReference>
<evidence type="ECO:0000256" key="7">
    <source>
        <dbReference type="ARBA" id="ARBA00023180"/>
    </source>
</evidence>
<accession>A0AAJ7ITS2</accession>
<evidence type="ECO:0000256" key="5">
    <source>
        <dbReference type="ARBA" id="ARBA00022989"/>
    </source>
</evidence>
<comment type="subcellular location">
    <subcellularLocation>
        <location evidence="1">Membrane</location>
        <topology evidence="1">Lipid-anchor</topology>
        <topology evidence="1">GPI-anchor</topology>
    </subcellularLocation>
</comment>
<keyword evidence="2" id="KW-0336">GPI-anchor</keyword>
<keyword evidence="3" id="KW-0812">Transmembrane</keyword>
<evidence type="ECO:0000256" key="8">
    <source>
        <dbReference type="ARBA" id="ARBA00023288"/>
    </source>
</evidence>
<evidence type="ECO:0000256" key="4">
    <source>
        <dbReference type="ARBA" id="ARBA00022729"/>
    </source>
</evidence>
<sequence>MYRRNAVLIICLALILVVRSDETLRCYMCTSETTPGCGTDPKAYNIEPEECTVTRMRDWQQRIVKQHNILRPIESIFEVDDSKYSPVAVPMACAKMILKVNKREVVVRNCQMAKTDTIDPCKAIEGKGKLIGDPIMSVEHCDLCESDACNSSDAFSPRILFTLSSILAAVAIANLYNTA</sequence>
<name>A0AAJ7ITS2_9HYME</name>
<dbReference type="KEGG" id="ccal:108622885"/>
<dbReference type="Proteomes" id="UP000694925">
    <property type="component" value="Unplaced"/>
</dbReference>
<protein>
    <submittedName>
        <fullName evidence="11">Uncharacterized protein LOC108622885</fullName>
    </submittedName>
</protein>
<gene>
    <name evidence="11" type="primary">LOC108622885</name>
</gene>
<evidence type="ECO:0000313" key="11">
    <source>
        <dbReference type="RefSeq" id="XP_017876488.1"/>
    </source>
</evidence>
<dbReference type="InterPro" id="IPR031424">
    <property type="entry name" value="QVR-like"/>
</dbReference>
<feature type="chain" id="PRO_5042557194" evidence="9">
    <location>
        <begin position="21"/>
        <end position="179"/>
    </location>
</feature>
<dbReference type="GeneID" id="108622885"/>
<evidence type="ECO:0000256" key="3">
    <source>
        <dbReference type="ARBA" id="ARBA00022692"/>
    </source>
</evidence>